<dbReference type="EMBL" id="VLKN01000002">
    <property type="protein sequence ID" value="TWI05055.1"/>
    <property type="molecule type" value="Genomic_DNA"/>
</dbReference>
<evidence type="ECO:0000256" key="1">
    <source>
        <dbReference type="SAM" id="MobiDB-lite"/>
    </source>
</evidence>
<evidence type="ECO:0000313" key="4">
    <source>
        <dbReference type="Proteomes" id="UP000315167"/>
    </source>
</evidence>
<name>A0A562LBZ7_9GAMM</name>
<sequence>MKRQAAGFNPALGHSPRAFSRPGGTAARTAGFTLIEVLLATVLLAAGLALAFATLRAATATAQRGEAMAQRSERMRAVEGFLRRRLASALPMAFATDPGMGTPQRFIGEPQRIRFVADIPDYLGRGGPYLHDIAVNDGDGLAITFAMIQGGQLVQERSPRAPEPLVRDLQSLRLRYRGVNDDGSLSDWLDEWNTADRLPLQVSIEIRSASIGDWPPLVVALPQAGSDGIGIVPGALEVFQ</sequence>
<dbReference type="InterPro" id="IPR045584">
    <property type="entry name" value="Pilin-like"/>
</dbReference>
<evidence type="ECO:0000313" key="3">
    <source>
        <dbReference type="EMBL" id="TWI05055.1"/>
    </source>
</evidence>
<dbReference type="SUPFAM" id="SSF54523">
    <property type="entry name" value="Pili subunits"/>
    <property type="match status" value="1"/>
</dbReference>
<dbReference type="InterPro" id="IPR012902">
    <property type="entry name" value="N_methyl_site"/>
</dbReference>
<keyword evidence="2" id="KW-0812">Transmembrane</keyword>
<dbReference type="AlphaFoldDB" id="A0A562LBZ7"/>
<dbReference type="Proteomes" id="UP000315167">
    <property type="component" value="Unassembled WGS sequence"/>
</dbReference>
<organism evidence="3 4">
    <name type="scientific">Luteimonas cucumeris</name>
    <dbReference type="NCBI Taxonomy" id="985012"/>
    <lineage>
        <taxon>Bacteria</taxon>
        <taxon>Pseudomonadati</taxon>
        <taxon>Pseudomonadota</taxon>
        <taxon>Gammaproteobacteria</taxon>
        <taxon>Lysobacterales</taxon>
        <taxon>Lysobacteraceae</taxon>
        <taxon>Luteimonas</taxon>
    </lineage>
</organism>
<feature type="transmembrane region" description="Helical" evidence="2">
    <location>
        <begin position="30"/>
        <end position="55"/>
    </location>
</feature>
<dbReference type="PROSITE" id="PS00409">
    <property type="entry name" value="PROKAR_NTER_METHYL"/>
    <property type="match status" value="1"/>
</dbReference>
<dbReference type="NCBIfam" id="TIGR02532">
    <property type="entry name" value="IV_pilin_GFxxxE"/>
    <property type="match status" value="1"/>
</dbReference>
<comment type="caution">
    <text evidence="3">The sequence shown here is derived from an EMBL/GenBank/DDBJ whole genome shotgun (WGS) entry which is preliminary data.</text>
</comment>
<reference evidence="3 4" key="1">
    <citation type="journal article" date="2015" name="Stand. Genomic Sci.">
        <title>Genomic Encyclopedia of Bacterial and Archaeal Type Strains, Phase III: the genomes of soil and plant-associated and newly described type strains.</title>
        <authorList>
            <person name="Whitman W.B."/>
            <person name="Woyke T."/>
            <person name="Klenk H.P."/>
            <person name="Zhou Y."/>
            <person name="Lilburn T.G."/>
            <person name="Beck B.J."/>
            <person name="De Vos P."/>
            <person name="Vandamme P."/>
            <person name="Eisen J.A."/>
            <person name="Garrity G."/>
            <person name="Hugenholtz P."/>
            <person name="Kyrpides N.C."/>
        </authorList>
    </citation>
    <scope>NUCLEOTIDE SEQUENCE [LARGE SCALE GENOMIC DNA]</scope>
    <source>
        <strain evidence="3 4">CGMCC 1.10821</strain>
    </source>
</reference>
<evidence type="ECO:0000256" key="2">
    <source>
        <dbReference type="SAM" id="Phobius"/>
    </source>
</evidence>
<feature type="region of interest" description="Disordered" evidence="1">
    <location>
        <begin position="1"/>
        <end position="23"/>
    </location>
</feature>
<proteinExistence type="predicted"/>
<keyword evidence="2" id="KW-0472">Membrane</keyword>
<dbReference type="RefSeq" id="WP_144898691.1">
    <property type="nucleotide sequence ID" value="NZ_VLKN01000002.1"/>
</dbReference>
<accession>A0A562LBZ7</accession>
<protein>
    <submittedName>
        <fullName evidence="3">General secretion pathway protein J</fullName>
    </submittedName>
</protein>
<keyword evidence="2" id="KW-1133">Transmembrane helix</keyword>
<gene>
    <name evidence="3" type="ORF">IP90_01200</name>
</gene>
<keyword evidence="4" id="KW-1185">Reference proteome</keyword>